<accession>K1PZG5</accession>
<dbReference type="InParanoid" id="K1PZG5"/>
<dbReference type="AlphaFoldDB" id="K1PZG5"/>
<dbReference type="HOGENOM" id="CLU_2869743_0_0_1"/>
<gene>
    <name evidence="1" type="ORF">CGI_10027345</name>
</gene>
<organism evidence="1">
    <name type="scientific">Magallana gigas</name>
    <name type="common">Pacific oyster</name>
    <name type="synonym">Crassostrea gigas</name>
    <dbReference type="NCBI Taxonomy" id="29159"/>
    <lineage>
        <taxon>Eukaryota</taxon>
        <taxon>Metazoa</taxon>
        <taxon>Spiralia</taxon>
        <taxon>Lophotrochozoa</taxon>
        <taxon>Mollusca</taxon>
        <taxon>Bivalvia</taxon>
        <taxon>Autobranchia</taxon>
        <taxon>Pteriomorphia</taxon>
        <taxon>Ostreida</taxon>
        <taxon>Ostreoidea</taxon>
        <taxon>Ostreidae</taxon>
        <taxon>Magallana</taxon>
    </lineage>
</organism>
<protein>
    <submittedName>
        <fullName evidence="1">Uncharacterized protein</fullName>
    </submittedName>
</protein>
<name>K1PZG5_MAGGI</name>
<reference evidence="1" key="1">
    <citation type="journal article" date="2012" name="Nature">
        <title>The oyster genome reveals stress adaptation and complexity of shell formation.</title>
        <authorList>
            <person name="Zhang G."/>
            <person name="Fang X."/>
            <person name="Guo X."/>
            <person name="Li L."/>
            <person name="Luo R."/>
            <person name="Xu F."/>
            <person name="Yang P."/>
            <person name="Zhang L."/>
            <person name="Wang X."/>
            <person name="Qi H."/>
            <person name="Xiong Z."/>
            <person name="Que H."/>
            <person name="Xie Y."/>
            <person name="Holland P.W."/>
            <person name="Paps J."/>
            <person name="Zhu Y."/>
            <person name="Wu F."/>
            <person name="Chen Y."/>
            <person name="Wang J."/>
            <person name="Peng C."/>
            <person name="Meng J."/>
            <person name="Yang L."/>
            <person name="Liu J."/>
            <person name="Wen B."/>
            <person name="Zhang N."/>
            <person name="Huang Z."/>
            <person name="Zhu Q."/>
            <person name="Feng Y."/>
            <person name="Mount A."/>
            <person name="Hedgecock D."/>
            <person name="Xu Z."/>
            <person name="Liu Y."/>
            <person name="Domazet-Loso T."/>
            <person name="Du Y."/>
            <person name="Sun X."/>
            <person name="Zhang S."/>
            <person name="Liu B."/>
            <person name="Cheng P."/>
            <person name="Jiang X."/>
            <person name="Li J."/>
            <person name="Fan D."/>
            <person name="Wang W."/>
            <person name="Fu W."/>
            <person name="Wang T."/>
            <person name="Wang B."/>
            <person name="Zhang J."/>
            <person name="Peng Z."/>
            <person name="Li Y."/>
            <person name="Li N."/>
            <person name="Wang J."/>
            <person name="Chen M."/>
            <person name="He Y."/>
            <person name="Tan F."/>
            <person name="Song X."/>
            <person name="Zheng Q."/>
            <person name="Huang R."/>
            <person name="Yang H."/>
            <person name="Du X."/>
            <person name="Chen L."/>
            <person name="Yang M."/>
            <person name="Gaffney P.M."/>
            <person name="Wang S."/>
            <person name="Luo L."/>
            <person name="She Z."/>
            <person name="Ming Y."/>
            <person name="Huang W."/>
            <person name="Zhang S."/>
            <person name="Huang B."/>
            <person name="Zhang Y."/>
            <person name="Qu T."/>
            <person name="Ni P."/>
            <person name="Miao G."/>
            <person name="Wang J."/>
            <person name="Wang Q."/>
            <person name="Steinberg C.E."/>
            <person name="Wang H."/>
            <person name="Li N."/>
            <person name="Qian L."/>
            <person name="Zhang G."/>
            <person name="Li Y."/>
            <person name="Yang H."/>
            <person name="Liu X."/>
            <person name="Wang J."/>
            <person name="Yin Y."/>
            <person name="Wang J."/>
        </authorList>
    </citation>
    <scope>NUCLEOTIDE SEQUENCE [LARGE SCALE GENOMIC DNA]</scope>
    <source>
        <strain evidence="1">05x7-T-G4-1.051#20</strain>
    </source>
</reference>
<proteinExistence type="predicted"/>
<evidence type="ECO:0000313" key="1">
    <source>
        <dbReference type="EMBL" id="EKC29562.1"/>
    </source>
</evidence>
<sequence length="64" mass="7342">MTTHSCQLNGHRNWNNTGDVTGRLVRMLIVEEMMVKEKEICSSRLDFTAKDPIAMDAFCKPIEK</sequence>
<dbReference type="EMBL" id="JH819194">
    <property type="protein sequence ID" value="EKC29562.1"/>
    <property type="molecule type" value="Genomic_DNA"/>
</dbReference>